<dbReference type="PROSITE" id="PS51257">
    <property type="entry name" value="PROKAR_LIPOPROTEIN"/>
    <property type="match status" value="1"/>
</dbReference>
<protein>
    <recommendedName>
        <fullName evidence="2">Kazal-like domain-containing protein</fullName>
    </recommendedName>
</protein>
<reference evidence="3" key="1">
    <citation type="submission" date="2021-12" db="EMBL/GenBank/DDBJ databases">
        <authorList>
            <person name="King R."/>
        </authorList>
    </citation>
    <scope>NUCLEOTIDE SEQUENCE</scope>
</reference>
<feature type="signal peptide" evidence="1">
    <location>
        <begin position="1"/>
        <end position="19"/>
    </location>
</feature>
<organism evidence="3 4">
    <name type="scientific">Chrysodeixis includens</name>
    <name type="common">Soybean looper</name>
    <name type="synonym">Pseudoplusia includens</name>
    <dbReference type="NCBI Taxonomy" id="689277"/>
    <lineage>
        <taxon>Eukaryota</taxon>
        <taxon>Metazoa</taxon>
        <taxon>Ecdysozoa</taxon>
        <taxon>Arthropoda</taxon>
        <taxon>Hexapoda</taxon>
        <taxon>Insecta</taxon>
        <taxon>Pterygota</taxon>
        <taxon>Neoptera</taxon>
        <taxon>Endopterygota</taxon>
        <taxon>Lepidoptera</taxon>
        <taxon>Glossata</taxon>
        <taxon>Ditrysia</taxon>
        <taxon>Noctuoidea</taxon>
        <taxon>Noctuidae</taxon>
        <taxon>Plusiinae</taxon>
        <taxon>Chrysodeixis</taxon>
    </lineage>
</organism>
<feature type="chain" id="PRO_5040227604" description="Kazal-like domain-containing protein" evidence="1">
    <location>
        <begin position="20"/>
        <end position="125"/>
    </location>
</feature>
<dbReference type="InterPro" id="IPR036058">
    <property type="entry name" value="Kazal_dom_sf"/>
</dbReference>
<dbReference type="Pfam" id="PF00050">
    <property type="entry name" value="Kazal_1"/>
    <property type="match status" value="1"/>
</dbReference>
<dbReference type="PROSITE" id="PS51465">
    <property type="entry name" value="KAZAL_2"/>
    <property type="match status" value="1"/>
</dbReference>
<accession>A0A9P0FTU3</accession>
<dbReference type="CDD" id="cd00104">
    <property type="entry name" value="KAZAL_FS"/>
    <property type="match status" value="1"/>
</dbReference>
<name>A0A9P0FTU3_CHRIL</name>
<dbReference type="Proteomes" id="UP001154114">
    <property type="component" value="Chromosome 23"/>
</dbReference>
<dbReference type="SUPFAM" id="SSF100895">
    <property type="entry name" value="Kazal-type serine protease inhibitors"/>
    <property type="match status" value="1"/>
</dbReference>
<evidence type="ECO:0000313" key="3">
    <source>
        <dbReference type="EMBL" id="CAH0596836.1"/>
    </source>
</evidence>
<feature type="domain" description="Kazal-like" evidence="2">
    <location>
        <begin position="67"/>
        <end position="119"/>
    </location>
</feature>
<evidence type="ECO:0000313" key="4">
    <source>
        <dbReference type="Proteomes" id="UP001154114"/>
    </source>
</evidence>
<evidence type="ECO:0000259" key="2">
    <source>
        <dbReference type="PROSITE" id="PS51465"/>
    </source>
</evidence>
<dbReference type="EMBL" id="LR824026">
    <property type="protein sequence ID" value="CAH0596836.1"/>
    <property type="molecule type" value="Genomic_DNA"/>
</dbReference>
<proteinExistence type="predicted"/>
<dbReference type="OrthoDB" id="328123at2759"/>
<evidence type="ECO:0000256" key="1">
    <source>
        <dbReference type="SAM" id="SignalP"/>
    </source>
</evidence>
<dbReference type="AlphaFoldDB" id="A0A9P0FTU3"/>
<gene>
    <name evidence="3" type="ORF">CINC_LOCUS7325</name>
</gene>
<dbReference type="Gene3D" id="3.30.60.30">
    <property type="match status" value="1"/>
</dbReference>
<keyword evidence="4" id="KW-1185">Reference proteome</keyword>
<dbReference type="InterPro" id="IPR002350">
    <property type="entry name" value="Kazal_dom"/>
</dbReference>
<keyword evidence="1" id="KW-0732">Signal</keyword>
<sequence length="125" mass="13213">MKTTLVFALFLVLVACAMGASLADLDSCLCIDIADQVCGADGKIYGTFESRSVQFATMKTTLVFALFLVLVACAMGASLERGCYCIDIFDPVCGADGKIYGNSCYMACANVEPGYACFSAVLPEH</sequence>